<dbReference type="Proteomes" id="UP001229421">
    <property type="component" value="Unassembled WGS sequence"/>
</dbReference>
<dbReference type="AlphaFoldDB" id="A0AAD8L896"/>
<accession>A0AAD8L896</accession>
<evidence type="ECO:0000256" key="1">
    <source>
        <dbReference type="SAM" id="MobiDB-lite"/>
    </source>
</evidence>
<dbReference type="SUPFAM" id="SSF46689">
    <property type="entry name" value="Homeodomain-like"/>
    <property type="match status" value="1"/>
</dbReference>
<protein>
    <recommendedName>
        <fullName evidence="2">Myb-like domain-containing protein</fullName>
    </recommendedName>
</protein>
<organism evidence="3 4">
    <name type="scientific">Tagetes erecta</name>
    <name type="common">African marigold</name>
    <dbReference type="NCBI Taxonomy" id="13708"/>
    <lineage>
        <taxon>Eukaryota</taxon>
        <taxon>Viridiplantae</taxon>
        <taxon>Streptophyta</taxon>
        <taxon>Embryophyta</taxon>
        <taxon>Tracheophyta</taxon>
        <taxon>Spermatophyta</taxon>
        <taxon>Magnoliopsida</taxon>
        <taxon>eudicotyledons</taxon>
        <taxon>Gunneridae</taxon>
        <taxon>Pentapetalae</taxon>
        <taxon>asterids</taxon>
        <taxon>campanulids</taxon>
        <taxon>Asterales</taxon>
        <taxon>Asteraceae</taxon>
        <taxon>Asteroideae</taxon>
        <taxon>Heliantheae alliance</taxon>
        <taxon>Tageteae</taxon>
        <taxon>Tagetes</taxon>
    </lineage>
</organism>
<dbReference type="InterPro" id="IPR009057">
    <property type="entry name" value="Homeodomain-like_sf"/>
</dbReference>
<dbReference type="CDD" id="cd00167">
    <property type="entry name" value="SANT"/>
    <property type="match status" value="1"/>
</dbReference>
<dbReference type="InterPro" id="IPR001005">
    <property type="entry name" value="SANT/Myb"/>
</dbReference>
<dbReference type="SMART" id="SM00717">
    <property type="entry name" value="SANT"/>
    <property type="match status" value="1"/>
</dbReference>
<feature type="region of interest" description="Disordered" evidence="1">
    <location>
        <begin position="271"/>
        <end position="305"/>
    </location>
</feature>
<evidence type="ECO:0000259" key="2">
    <source>
        <dbReference type="SMART" id="SM00717"/>
    </source>
</evidence>
<keyword evidence="4" id="KW-1185">Reference proteome</keyword>
<dbReference type="EMBL" id="JAUHHV010000002">
    <property type="protein sequence ID" value="KAK1433692.1"/>
    <property type="molecule type" value="Genomic_DNA"/>
</dbReference>
<proteinExistence type="predicted"/>
<sequence length="413" mass="46424">MVQKRQLCEDEYDVSPKHLKLEHNSDLVPSLQFSKENVPLHSDKDGYCLFKPNIEVEKGIVSGAKEVDCTLSGRLSTSSWASSSVSDEDAMSEAILPRFSDTYSYLLECSPLKQVSIGPEYQADIPEWGECNEDEVKFMGYTVVPMPEHHQMIHANETVARGKTGCHCQNPGSVECVRQHVKEAREILKARIGLQTFVDLGFGDMGEVVAEKWTDDDEQLFHEVVYSNPVSSGRNFWNHLAAEFPSRSSQEIVSYYFNVFMLRRRAEQNRVDPMNVDSDDDESQEYDSSEYGNGLENCSSDSQPKRLHNSCSFDSISEKTIVNDSADGGHDFLYDSCTSSDTAGAPCTSKVNNSWANHEFTFEPLDPRVWDVGYFSRAGTKTDFLPTGSMIEEVFGVESWNFETTDVDNKSSN</sequence>
<name>A0AAD8L896_TARER</name>
<evidence type="ECO:0000313" key="4">
    <source>
        <dbReference type="Proteomes" id="UP001229421"/>
    </source>
</evidence>
<dbReference type="PANTHER" id="PTHR46872">
    <property type="entry name" value="DNA BINDING PROTEIN"/>
    <property type="match status" value="1"/>
</dbReference>
<gene>
    <name evidence="3" type="ORF">QVD17_10607</name>
</gene>
<reference evidence="3" key="1">
    <citation type="journal article" date="2023" name="bioRxiv">
        <title>Improved chromosome-level genome assembly for marigold (Tagetes erecta).</title>
        <authorList>
            <person name="Jiang F."/>
            <person name="Yuan L."/>
            <person name="Wang S."/>
            <person name="Wang H."/>
            <person name="Xu D."/>
            <person name="Wang A."/>
            <person name="Fan W."/>
        </authorList>
    </citation>
    <scope>NUCLEOTIDE SEQUENCE</scope>
    <source>
        <strain evidence="3">WSJ</strain>
        <tissue evidence="3">Leaf</tissue>
    </source>
</reference>
<feature type="compositionally biased region" description="Acidic residues" evidence="1">
    <location>
        <begin position="277"/>
        <end position="288"/>
    </location>
</feature>
<dbReference type="PANTHER" id="PTHR46872:SF10">
    <property type="entry name" value="MYB-LIKE DOMAIN-CONTAINING PROTEIN"/>
    <property type="match status" value="1"/>
</dbReference>
<evidence type="ECO:0000313" key="3">
    <source>
        <dbReference type="EMBL" id="KAK1433692.1"/>
    </source>
</evidence>
<comment type="caution">
    <text evidence="3">The sequence shown here is derived from an EMBL/GenBank/DDBJ whole genome shotgun (WGS) entry which is preliminary data.</text>
</comment>
<feature type="domain" description="Myb-like" evidence="2">
    <location>
        <begin position="209"/>
        <end position="262"/>
    </location>
</feature>